<feature type="chain" id="PRO_5043739587" description="Lipoprotein" evidence="1">
    <location>
        <begin position="25"/>
        <end position="132"/>
    </location>
</feature>
<dbReference type="AlphaFoldDB" id="A0AAU8HVM0"/>
<dbReference type="PROSITE" id="PS51257">
    <property type="entry name" value="PROKAR_LIPOPROTEIN"/>
    <property type="match status" value="1"/>
</dbReference>
<dbReference type="RefSeq" id="WP_353894009.1">
    <property type="nucleotide sequence ID" value="NZ_CP159485.1"/>
</dbReference>
<sequence>MRKLFALGAVILLALSIVGCSSYSADVYERESSGQRVEITFEELDGKVEELIHVDRSGGLDIDVLIDNGEIELELAFLDEEEEEPIVTDQLSQVFDSNNDLQYSTDDSFNNGVYRLLLSGEDADGTVVIDFN</sequence>
<dbReference type="EMBL" id="CP159485">
    <property type="protein sequence ID" value="XCI29461.1"/>
    <property type="molecule type" value="Genomic_DNA"/>
</dbReference>
<evidence type="ECO:0000313" key="2">
    <source>
        <dbReference type="EMBL" id="XCI29461.1"/>
    </source>
</evidence>
<reference evidence="2" key="1">
    <citation type="journal article" date="2018" name="Antonie Van Leeuwenhoek">
        <title>Proteinivorax hydrogeniformans sp. nov., an anaerobic, haloalkaliphilic bacterium fermenting proteinaceous compounds with high hydrogen production.</title>
        <authorList>
            <person name="Boltyanskaya Y."/>
            <person name="Detkova E."/>
            <person name="Pimenov N."/>
            <person name="Kevbrin V."/>
        </authorList>
    </citation>
    <scope>NUCLEOTIDE SEQUENCE</scope>
    <source>
        <strain evidence="2">Z-710</strain>
    </source>
</reference>
<evidence type="ECO:0000256" key="1">
    <source>
        <dbReference type="SAM" id="SignalP"/>
    </source>
</evidence>
<organism evidence="2">
    <name type="scientific">Proteinivorax hydrogeniformans</name>
    <dbReference type="NCBI Taxonomy" id="1826727"/>
    <lineage>
        <taxon>Bacteria</taxon>
        <taxon>Bacillati</taxon>
        <taxon>Bacillota</taxon>
        <taxon>Clostridia</taxon>
        <taxon>Eubacteriales</taxon>
        <taxon>Proteinivoracaceae</taxon>
        <taxon>Proteinivorax</taxon>
    </lineage>
</organism>
<reference evidence="2" key="2">
    <citation type="submission" date="2024-06" db="EMBL/GenBank/DDBJ databases">
        <authorList>
            <person name="Petrova K.O."/>
            <person name="Toshchakov S.V."/>
            <person name="Boltjanskaja Y.V."/>
            <person name="Kevbrin V.V."/>
        </authorList>
    </citation>
    <scope>NUCLEOTIDE SEQUENCE</scope>
    <source>
        <strain evidence="2">Z-710</strain>
    </source>
</reference>
<feature type="signal peptide" evidence="1">
    <location>
        <begin position="1"/>
        <end position="24"/>
    </location>
</feature>
<name>A0AAU8HVM0_9FIRM</name>
<evidence type="ECO:0008006" key="3">
    <source>
        <dbReference type="Google" id="ProtNLM"/>
    </source>
</evidence>
<protein>
    <recommendedName>
        <fullName evidence="3">Lipoprotein</fullName>
    </recommendedName>
</protein>
<accession>A0AAU8HVM0</accession>
<gene>
    <name evidence="2" type="ORF">PRVXH_000782</name>
</gene>
<proteinExistence type="predicted"/>
<keyword evidence="1" id="KW-0732">Signal</keyword>